<proteinExistence type="predicted"/>
<dbReference type="KEGG" id="vg:27246426"/>
<name>A0A161DYS1_9ADEN</name>
<dbReference type="GO" id="GO:0044003">
    <property type="term" value="P:symbiont-mediated perturbation of host process"/>
    <property type="evidence" value="ECO:0007669"/>
    <property type="project" value="InterPro"/>
</dbReference>
<dbReference type="RefSeq" id="YP_009246414.1">
    <property type="nucleotide sequence ID" value="NC_029902.1"/>
</dbReference>
<evidence type="ECO:0000256" key="1">
    <source>
        <dbReference type="SAM" id="MobiDB-lite"/>
    </source>
</evidence>
<feature type="compositionally biased region" description="Acidic residues" evidence="1">
    <location>
        <begin position="178"/>
        <end position="188"/>
    </location>
</feature>
<feature type="region of interest" description="Disordered" evidence="1">
    <location>
        <begin position="171"/>
        <end position="229"/>
    </location>
</feature>
<dbReference type="GO" id="GO:0006355">
    <property type="term" value="P:regulation of DNA-templated transcription"/>
    <property type="evidence" value="ECO:0007669"/>
    <property type="project" value="InterPro"/>
</dbReference>
<evidence type="ECO:0000313" key="2">
    <source>
        <dbReference type="EMBL" id="AMB43110.1"/>
    </source>
</evidence>
<sequence>MKKIELVLDDSVLNLADVLLGQDHPEEEPQELSIFSGEDPPTLHDLFDVVLGGDHPDYSPDVNLIFPTAELEQAEAENEEEEVRCETPVVQVDLECNESMISTTPEGSVGSPEREEPEEGPSSRWGPLEPGDSPRPCRDCTYHRVESGDPSLKCGLCYMKDTYYQVYSPVSPATPLTTEEDVVNDQPEEVVTSAPSSPVAEETGRGARRRPAEAAEPLDLSLPKRRRQQ</sequence>
<dbReference type="Proteomes" id="UP000153590">
    <property type="component" value="Segment"/>
</dbReference>
<reference evidence="2 3" key="1">
    <citation type="journal article" date="2016" name="J. Gen. Virol.">
        <title>Novel bat adenoviruses with an extremely large E3 gene.</title>
        <authorList>
            <person name="Tan B."/>
            <person name="Yang X.L."/>
            <person name="Ge X.Y."/>
            <person name="Peng C."/>
            <person name="Zhang Y.Z."/>
            <person name="Zhang L.B."/>
            <person name="Shi Z.L."/>
        </authorList>
    </citation>
    <scope>NUCLEOTIDE SEQUENCE [LARGE SCALE GENOMIC DNA]</scope>
    <source>
        <strain evidence="2">WIV11</strain>
    </source>
</reference>
<feature type="compositionally biased region" description="Basic and acidic residues" evidence="1">
    <location>
        <begin position="202"/>
        <end position="213"/>
    </location>
</feature>
<accession>A0A161DYS1</accession>
<feature type="compositionally biased region" description="Basic and acidic residues" evidence="1">
    <location>
        <begin position="135"/>
        <end position="147"/>
    </location>
</feature>
<dbReference type="GeneID" id="27246426"/>
<feature type="region of interest" description="Disordered" evidence="1">
    <location>
        <begin position="100"/>
        <end position="149"/>
    </location>
</feature>
<dbReference type="OrthoDB" id="10534at10239"/>
<dbReference type="EMBL" id="KT698855">
    <property type="protein sequence ID" value="AMB43110.1"/>
    <property type="molecule type" value="Genomic_DNA"/>
</dbReference>
<evidence type="ECO:0000313" key="3">
    <source>
        <dbReference type="Proteomes" id="UP000153590"/>
    </source>
</evidence>
<organism evidence="2 3">
    <name type="scientific">Bat mastadenovirus WIV11</name>
    <dbReference type="NCBI Taxonomy" id="1788433"/>
    <lineage>
        <taxon>Viruses</taxon>
        <taxon>Varidnaviria</taxon>
        <taxon>Bamfordvirae</taxon>
        <taxon>Preplasmiviricota</taxon>
        <taxon>Polisuviricotina</taxon>
        <taxon>Pharingeaviricetes</taxon>
        <taxon>Rowavirales</taxon>
        <taxon>Adenoviridae</taxon>
        <taxon>Mastadenovirus</taxon>
        <taxon>Mastadenovirus rhinolopidae</taxon>
        <taxon>Bat mastadenovirus C</taxon>
    </lineage>
</organism>
<protein>
    <submittedName>
        <fullName evidence="2">E1A</fullName>
    </submittedName>
</protein>